<organism evidence="2 3">
    <name type="scientific">Halomonas korlensis</name>
    <dbReference type="NCBI Taxonomy" id="463301"/>
    <lineage>
        <taxon>Bacteria</taxon>
        <taxon>Pseudomonadati</taxon>
        <taxon>Pseudomonadota</taxon>
        <taxon>Gammaproteobacteria</taxon>
        <taxon>Oceanospirillales</taxon>
        <taxon>Halomonadaceae</taxon>
        <taxon>Halomonas</taxon>
    </lineage>
</organism>
<protein>
    <submittedName>
        <fullName evidence="2">Uncharacterized protein</fullName>
    </submittedName>
</protein>
<sequence length="116" mass="12858">MDTSRTDQTGKQSPKGSNRTPDQDRQSERDKARRLTERDTPDDASRKRPEASDADQVYRPDANVDNQQSDSNTETPGHNIPSDAGQTSGAQVTDKSSQKDNINDKADKARSERRNG</sequence>
<dbReference type="OrthoDB" id="6167568at2"/>
<name>A0A1I7H094_9GAMM</name>
<evidence type="ECO:0000256" key="1">
    <source>
        <dbReference type="SAM" id="MobiDB-lite"/>
    </source>
</evidence>
<accession>A0A1I7H094</accession>
<reference evidence="3" key="1">
    <citation type="submission" date="2016-10" db="EMBL/GenBank/DDBJ databases">
        <authorList>
            <person name="Varghese N."/>
            <person name="Submissions S."/>
        </authorList>
    </citation>
    <scope>NUCLEOTIDE SEQUENCE [LARGE SCALE GENOMIC DNA]</scope>
    <source>
        <strain evidence="3">CGMCC 1.6981</strain>
    </source>
</reference>
<feature type="compositionally biased region" description="Basic and acidic residues" evidence="1">
    <location>
        <begin position="21"/>
        <end position="51"/>
    </location>
</feature>
<dbReference type="RefSeq" id="WP_089794138.1">
    <property type="nucleotide sequence ID" value="NZ_FPBP01000003.1"/>
</dbReference>
<feature type="compositionally biased region" description="Polar residues" evidence="1">
    <location>
        <begin position="1"/>
        <end position="20"/>
    </location>
</feature>
<feature type="region of interest" description="Disordered" evidence="1">
    <location>
        <begin position="1"/>
        <end position="116"/>
    </location>
</feature>
<gene>
    <name evidence="2" type="ORF">SAMN04487955_103376</name>
</gene>
<feature type="compositionally biased region" description="Polar residues" evidence="1">
    <location>
        <begin position="64"/>
        <end position="76"/>
    </location>
</feature>
<proteinExistence type="predicted"/>
<evidence type="ECO:0000313" key="2">
    <source>
        <dbReference type="EMBL" id="SFU54128.1"/>
    </source>
</evidence>
<feature type="compositionally biased region" description="Polar residues" evidence="1">
    <location>
        <begin position="84"/>
        <end position="95"/>
    </location>
</feature>
<evidence type="ECO:0000313" key="3">
    <source>
        <dbReference type="Proteomes" id="UP000198693"/>
    </source>
</evidence>
<dbReference type="AlphaFoldDB" id="A0A1I7H094"/>
<dbReference type="Proteomes" id="UP000198693">
    <property type="component" value="Unassembled WGS sequence"/>
</dbReference>
<keyword evidence="3" id="KW-1185">Reference proteome</keyword>
<feature type="compositionally biased region" description="Basic and acidic residues" evidence="1">
    <location>
        <begin position="96"/>
        <end position="116"/>
    </location>
</feature>
<dbReference type="EMBL" id="FPBP01000003">
    <property type="protein sequence ID" value="SFU54128.1"/>
    <property type="molecule type" value="Genomic_DNA"/>
</dbReference>